<dbReference type="AlphaFoldDB" id="A0AAD3DE35"/>
<dbReference type="SMART" id="SM00715">
    <property type="entry name" value="LA"/>
    <property type="match status" value="1"/>
</dbReference>
<dbReference type="GO" id="GO:0003723">
    <property type="term" value="F:RNA binding"/>
    <property type="evidence" value="ECO:0007669"/>
    <property type="project" value="UniProtKB-UniRule"/>
</dbReference>
<feature type="compositionally biased region" description="Basic and acidic residues" evidence="3">
    <location>
        <begin position="615"/>
        <end position="624"/>
    </location>
</feature>
<dbReference type="SUPFAM" id="SSF46785">
    <property type="entry name" value="Winged helix' DNA-binding domain"/>
    <property type="match status" value="1"/>
</dbReference>
<keyword evidence="1 2" id="KW-0694">RNA-binding</keyword>
<accession>A0AAD3DE35</accession>
<proteinExistence type="predicted"/>
<evidence type="ECO:0000256" key="2">
    <source>
        <dbReference type="PROSITE-ProRule" id="PRU00332"/>
    </source>
</evidence>
<evidence type="ECO:0000313" key="5">
    <source>
        <dbReference type="EMBL" id="GFH61710.1"/>
    </source>
</evidence>
<feature type="compositionally biased region" description="Gly residues" evidence="3">
    <location>
        <begin position="374"/>
        <end position="384"/>
    </location>
</feature>
<feature type="compositionally biased region" description="Basic and acidic residues" evidence="3">
    <location>
        <begin position="533"/>
        <end position="542"/>
    </location>
</feature>
<feature type="compositionally biased region" description="Polar residues" evidence="3">
    <location>
        <begin position="226"/>
        <end position="238"/>
    </location>
</feature>
<feature type="region of interest" description="Disordered" evidence="3">
    <location>
        <begin position="131"/>
        <end position="269"/>
    </location>
</feature>
<sequence length="624" mass="66259">MSQKNSAANTPAGPSSNSHTSPSPQNTPQHITLPEPFVNKLRKQIEFYFSTQNLLKDQYLRNIMMQYGGSFVPLVVICQFPKVMRLCESFNLAVDPFMILRVMEGSSVVFVTMDAVWIGIRHPVGQGVVGGQGVVQGGPPQPQGQPSLPMPTGPVRATSLGVMPNPMNNVAGTNSTPAAGTPTLVSPPSTTAATTPTTTTTTTGKDTPTSHTTSASNESSPSSSSLPQNHQTSHTDTTAAAVPVHPTSSQTPPVPVSPSRNVPRPNLQMRSHTTGQFTRMHPYNMYPPNHGHTHGHPMMRPPAGGMVPPPPPPQYYGNVMMPPMRGNVRYMQGYTYVGSTMSSMPGYKYFHPNQNNGTGRPPVVMGGNSVASGNSGGNQSGGNHSGENQRDNRGNHGGMPKSSSTSNLSKNNRENGTRKSMDKKKKKEKGTRNTNDTKKKKKKDVNLDVNHFPALGGGKKEEEKKVVVPVVSGYAAALLAKKEKKAQDVSGNSDVVTASEETSVQELEKQVSAMSMENDAIAVGALTGSPVKISHDGVDGTEKTMPQSKKIESIEIDGPTPKEAALPQKSEALDGKVDSVAVQQDAKTPSTETSAPVSSSSNSPPPPAAWGGKRSFIDVVKKQP</sequence>
<evidence type="ECO:0000313" key="6">
    <source>
        <dbReference type="Proteomes" id="UP001054902"/>
    </source>
</evidence>
<dbReference type="GO" id="GO:0005737">
    <property type="term" value="C:cytoplasm"/>
    <property type="evidence" value="ECO:0007669"/>
    <property type="project" value="UniProtKB-ARBA"/>
</dbReference>
<dbReference type="PANTHER" id="PTHR22792:SF132">
    <property type="entry name" value="LA-RELATED PROTEIN 1"/>
    <property type="match status" value="1"/>
</dbReference>
<dbReference type="InterPro" id="IPR036390">
    <property type="entry name" value="WH_DNA-bd_sf"/>
</dbReference>
<dbReference type="InterPro" id="IPR036388">
    <property type="entry name" value="WH-like_DNA-bd_sf"/>
</dbReference>
<feature type="compositionally biased region" description="Low complexity" evidence="3">
    <location>
        <begin position="588"/>
        <end position="602"/>
    </location>
</feature>
<feature type="compositionally biased region" description="Low complexity" evidence="3">
    <location>
        <begin position="401"/>
        <end position="410"/>
    </location>
</feature>
<dbReference type="CDD" id="cd07323">
    <property type="entry name" value="LAM"/>
    <property type="match status" value="1"/>
</dbReference>
<comment type="caution">
    <text evidence="5">The sequence shown here is derived from an EMBL/GenBank/DDBJ whole genome shotgun (WGS) entry which is preliminary data.</text>
</comment>
<feature type="compositionally biased region" description="Basic and acidic residues" evidence="3">
    <location>
        <begin position="411"/>
        <end position="420"/>
    </location>
</feature>
<feature type="compositionally biased region" description="Polar residues" evidence="3">
    <location>
        <begin position="1"/>
        <end position="30"/>
    </location>
</feature>
<organism evidence="5 6">
    <name type="scientific">Chaetoceros tenuissimus</name>
    <dbReference type="NCBI Taxonomy" id="426638"/>
    <lineage>
        <taxon>Eukaryota</taxon>
        <taxon>Sar</taxon>
        <taxon>Stramenopiles</taxon>
        <taxon>Ochrophyta</taxon>
        <taxon>Bacillariophyta</taxon>
        <taxon>Coscinodiscophyceae</taxon>
        <taxon>Chaetocerotophycidae</taxon>
        <taxon>Chaetocerotales</taxon>
        <taxon>Chaetocerotaceae</taxon>
        <taxon>Chaetoceros</taxon>
    </lineage>
</organism>
<feature type="compositionally biased region" description="Pro residues" evidence="3">
    <location>
        <begin position="139"/>
        <end position="152"/>
    </location>
</feature>
<evidence type="ECO:0000256" key="1">
    <source>
        <dbReference type="ARBA" id="ARBA00022884"/>
    </source>
</evidence>
<dbReference type="InterPro" id="IPR006630">
    <property type="entry name" value="La_HTH"/>
</dbReference>
<evidence type="ECO:0000259" key="4">
    <source>
        <dbReference type="PROSITE" id="PS50961"/>
    </source>
</evidence>
<dbReference type="Pfam" id="PF05383">
    <property type="entry name" value="La"/>
    <property type="match status" value="1"/>
</dbReference>
<dbReference type="Gene3D" id="1.10.10.10">
    <property type="entry name" value="Winged helix-like DNA-binding domain superfamily/Winged helix DNA-binding domain"/>
    <property type="match status" value="1"/>
</dbReference>
<feature type="region of interest" description="Disordered" evidence="3">
    <location>
        <begin position="352"/>
        <end position="450"/>
    </location>
</feature>
<feature type="compositionally biased region" description="Polar residues" evidence="3">
    <location>
        <begin position="166"/>
        <end position="178"/>
    </location>
</feature>
<dbReference type="Proteomes" id="UP001054902">
    <property type="component" value="Unassembled WGS sequence"/>
</dbReference>
<protein>
    <recommendedName>
        <fullName evidence="4">HTH La-type RNA-binding domain-containing protein</fullName>
    </recommendedName>
</protein>
<feature type="compositionally biased region" description="Low complexity" evidence="3">
    <location>
        <begin position="181"/>
        <end position="225"/>
    </location>
</feature>
<dbReference type="PROSITE" id="PS50961">
    <property type="entry name" value="HTH_LA"/>
    <property type="match status" value="1"/>
</dbReference>
<feature type="domain" description="HTH La-type RNA-binding" evidence="4">
    <location>
        <begin position="31"/>
        <end position="128"/>
    </location>
</feature>
<gene>
    <name evidence="5" type="ORF">CTEN210_18186</name>
</gene>
<name>A0AAD3DE35_9STRA</name>
<feature type="region of interest" description="Disordered" evidence="3">
    <location>
        <begin position="531"/>
        <end position="624"/>
    </location>
</feature>
<reference evidence="5 6" key="1">
    <citation type="journal article" date="2021" name="Sci. Rep.">
        <title>The genome of the diatom Chaetoceros tenuissimus carries an ancient integrated fragment of an extant virus.</title>
        <authorList>
            <person name="Hongo Y."/>
            <person name="Kimura K."/>
            <person name="Takaki Y."/>
            <person name="Yoshida Y."/>
            <person name="Baba S."/>
            <person name="Kobayashi G."/>
            <person name="Nagasaki K."/>
            <person name="Hano T."/>
            <person name="Tomaru Y."/>
        </authorList>
    </citation>
    <scope>NUCLEOTIDE SEQUENCE [LARGE SCALE GENOMIC DNA]</scope>
    <source>
        <strain evidence="5 6">NIES-3715</strain>
    </source>
</reference>
<feature type="compositionally biased region" description="Low complexity" evidence="3">
    <location>
        <begin position="242"/>
        <end position="266"/>
    </location>
</feature>
<dbReference type="InterPro" id="IPR045180">
    <property type="entry name" value="La_dom_prot"/>
</dbReference>
<dbReference type="PANTHER" id="PTHR22792">
    <property type="entry name" value="LUPUS LA PROTEIN-RELATED"/>
    <property type="match status" value="1"/>
</dbReference>
<feature type="region of interest" description="Disordered" evidence="3">
    <location>
        <begin position="1"/>
        <end position="32"/>
    </location>
</feature>
<keyword evidence="6" id="KW-1185">Reference proteome</keyword>
<evidence type="ECO:0000256" key="3">
    <source>
        <dbReference type="SAM" id="MobiDB-lite"/>
    </source>
</evidence>
<dbReference type="EMBL" id="BLLK01000075">
    <property type="protein sequence ID" value="GFH61710.1"/>
    <property type="molecule type" value="Genomic_DNA"/>
</dbReference>